<organism evidence="1 2">
    <name type="scientific">Microbacterium barkeri</name>
    <dbReference type="NCBI Taxonomy" id="33917"/>
    <lineage>
        <taxon>Bacteria</taxon>
        <taxon>Bacillati</taxon>
        <taxon>Actinomycetota</taxon>
        <taxon>Actinomycetes</taxon>
        <taxon>Micrococcales</taxon>
        <taxon>Microbacteriaceae</taxon>
        <taxon>Microbacterium</taxon>
    </lineage>
</organism>
<reference evidence="1" key="1">
    <citation type="journal article" date="2014" name="Int. J. Syst. Evol. Microbiol.">
        <title>Complete genome sequence of Corynebacterium casei LMG S-19264T (=DSM 44701T), isolated from a smear-ripened cheese.</title>
        <authorList>
            <consortium name="US DOE Joint Genome Institute (JGI-PGF)"/>
            <person name="Walter F."/>
            <person name="Albersmeier A."/>
            <person name="Kalinowski J."/>
            <person name="Ruckert C."/>
        </authorList>
    </citation>
    <scope>NUCLEOTIDE SEQUENCE</scope>
    <source>
        <strain evidence="1">VKM Ac-1020</strain>
    </source>
</reference>
<name>A0A9W6LWS8_9MICO</name>
<dbReference type="InterPro" id="IPR029044">
    <property type="entry name" value="Nucleotide-diphossugar_trans"/>
</dbReference>
<sequence length="587" mass="62562">MEREPVAWIESPLQLLGAAEWAHAHGTVIDVACRLTTQVPETAAELSARRAPLGDMLPYFGIPWRLLARHRHWIVGDGFSGQFRLAASVLRPDRVTFLDDGANTLALADALTGRRPYARPGQTERGLTARFGPSALEHLRRRAHAGGVDLFTAFALGDERTAALGTLGVGVGAHGFGWLRDSAHSDRMRRAVGGDRLLLGSARPVDGHMPLPDYIAWVADEAAAEPVTYLPHRRETDEQLDLVSALPGVTVARLGLPVELVLAGAGRPLEVLSLATSATTTLSLLLEGTGSVLREKDGIVRRTGEPFADELPGRTAPDETAAVGARELGGSGGAPTAAIDDAATAPADVVAVIPARGGSVGVPGKNLRRISGVPLVGRAVRSALDAGIDQVFVSTDDAEIAATATVHGAAVIERPAEIAGSTASSESALLHALDALAAQGVRPRVLVFLQATSPFIDAEALRMAVAGVREGNADCAFSAVESYGFLWRRGEQGAEAVNHEVGYRPRRQDREPHFLETGAFYVLDVEGFLRARHRFFGRIEIVEVSERTAIEIDSEEQLEIARAMAPLIDRMRVRAGARRRFAHAIDA</sequence>
<dbReference type="InterPro" id="IPR050793">
    <property type="entry name" value="CMP-NeuNAc_synthase"/>
</dbReference>
<protein>
    <recommendedName>
        <fullName evidence="3">CMP-N-acetylneuraminic acid synthetase</fullName>
    </recommendedName>
</protein>
<dbReference type="AlphaFoldDB" id="A0A9W6LWS8"/>
<dbReference type="EMBL" id="BSEJ01000007">
    <property type="protein sequence ID" value="GLJ61525.1"/>
    <property type="molecule type" value="Genomic_DNA"/>
</dbReference>
<dbReference type="InterPro" id="IPR003329">
    <property type="entry name" value="Cytidylyl_trans"/>
</dbReference>
<dbReference type="SUPFAM" id="SSF53448">
    <property type="entry name" value="Nucleotide-diphospho-sugar transferases"/>
    <property type="match status" value="1"/>
</dbReference>
<dbReference type="Gene3D" id="3.90.550.10">
    <property type="entry name" value="Spore Coat Polysaccharide Biosynthesis Protein SpsA, Chain A"/>
    <property type="match status" value="1"/>
</dbReference>
<accession>A0A9W6LWS8</accession>
<dbReference type="RefSeq" id="WP_271173237.1">
    <property type="nucleotide sequence ID" value="NZ_BSEJ01000007.1"/>
</dbReference>
<dbReference type="CDD" id="cd02513">
    <property type="entry name" value="CMP-NeuAc_Synthase"/>
    <property type="match status" value="1"/>
</dbReference>
<dbReference type="PANTHER" id="PTHR21485:SF3">
    <property type="entry name" value="N-ACYLNEURAMINATE CYTIDYLYLTRANSFERASE"/>
    <property type="match status" value="1"/>
</dbReference>
<evidence type="ECO:0008006" key="3">
    <source>
        <dbReference type="Google" id="ProtNLM"/>
    </source>
</evidence>
<dbReference type="GO" id="GO:0008781">
    <property type="term" value="F:N-acylneuraminate cytidylyltransferase activity"/>
    <property type="evidence" value="ECO:0007669"/>
    <property type="project" value="TreeGrafter"/>
</dbReference>
<proteinExistence type="predicted"/>
<dbReference type="Pfam" id="PF02348">
    <property type="entry name" value="CTP_transf_3"/>
    <property type="match status" value="1"/>
</dbReference>
<dbReference type="PANTHER" id="PTHR21485">
    <property type="entry name" value="HAD SUPERFAMILY MEMBERS CMAS AND KDSC"/>
    <property type="match status" value="1"/>
</dbReference>
<evidence type="ECO:0000313" key="2">
    <source>
        <dbReference type="Proteomes" id="UP001142462"/>
    </source>
</evidence>
<gene>
    <name evidence="1" type="ORF">GCM10017576_16550</name>
</gene>
<dbReference type="Proteomes" id="UP001142462">
    <property type="component" value="Unassembled WGS sequence"/>
</dbReference>
<evidence type="ECO:0000313" key="1">
    <source>
        <dbReference type="EMBL" id="GLJ61525.1"/>
    </source>
</evidence>
<keyword evidence="2" id="KW-1185">Reference proteome</keyword>
<comment type="caution">
    <text evidence="1">The sequence shown here is derived from an EMBL/GenBank/DDBJ whole genome shotgun (WGS) entry which is preliminary data.</text>
</comment>
<reference evidence="1" key="2">
    <citation type="submission" date="2023-01" db="EMBL/GenBank/DDBJ databases">
        <authorList>
            <person name="Sun Q."/>
            <person name="Evtushenko L."/>
        </authorList>
    </citation>
    <scope>NUCLEOTIDE SEQUENCE</scope>
    <source>
        <strain evidence="1">VKM Ac-1020</strain>
    </source>
</reference>